<evidence type="ECO:0000259" key="4">
    <source>
        <dbReference type="PROSITE" id="PS50987"/>
    </source>
</evidence>
<dbReference type="NCBIfam" id="NF033788">
    <property type="entry name" value="HTH_metalloreg"/>
    <property type="match status" value="1"/>
</dbReference>
<dbReference type="SUPFAM" id="SSF46785">
    <property type="entry name" value="Winged helix' DNA-binding domain"/>
    <property type="match status" value="1"/>
</dbReference>
<keyword evidence="2" id="KW-0238">DNA-binding</keyword>
<evidence type="ECO:0000256" key="1">
    <source>
        <dbReference type="ARBA" id="ARBA00023015"/>
    </source>
</evidence>
<dbReference type="Gene3D" id="1.10.10.10">
    <property type="entry name" value="Winged helix-like DNA-binding domain superfamily/Winged helix DNA-binding domain"/>
    <property type="match status" value="1"/>
</dbReference>
<keyword evidence="3" id="KW-0804">Transcription</keyword>
<dbReference type="PANTHER" id="PTHR43132">
    <property type="entry name" value="ARSENICAL RESISTANCE OPERON REPRESSOR ARSR-RELATED"/>
    <property type="match status" value="1"/>
</dbReference>
<dbReference type="SMART" id="SM00418">
    <property type="entry name" value="HTH_ARSR"/>
    <property type="match status" value="1"/>
</dbReference>
<dbReference type="OrthoDB" id="9804742at2"/>
<accession>A0A2M8WM50</accession>
<comment type="caution">
    <text evidence="5">The sequence shown here is derived from an EMBL/GenBank/DDBJ whole genome shotgun (WGS) entry which is preliminary data.</text>
</comment>
<keyword evidence="6" id="KW-1185">Reference proteome</keyword>
<dbReference type="PROSITE" id="PS50987">
    <property type="entry name" value="HTH_ARSR_2"/>
    <property type="match status" value="1"/>
</dbReference>
<sequence length="104" mass="11143">MIEAEAAILFGALANADRLKVIRTLVEAGPDGMNAGEIAQRIGASPSRASFHLAALAEAKLVIKERRSRSLIYRVNFPRVGGLVSFLLEDCCNGSPSLKKCCNL</sequence>
<dbReference type="Pfam" id="PF12840">
    <property type="entry name" value="HTH_20"/>
    <property type="match status" value="1"/>
</dbReference>
<feature type="domain" description="HTH arsR-type" evidence="4">
    <location>
        <begin position="1"/>
        <end position="95"/>
    </location>
</feature>
<dbReference type="GO" id="GO:0003700">
    <property type="term" value="F:DNA-binding transcription factor activity"/>
    <property type="evidence" value="ECO:0007669"/>
    <property type="project" value="InterPro"/>
</dbReference>
<name>A0A2M8WM50_9RHOB</name>
<organism evidence="5 6">
    <name type="scientific">Yoonia maricola</name>
    <dbReference type="NCBI Taxonomy" id="420999"/>
    <lineage>
        <taxon>Bacteria</taxon>
        <taxon>Pseudomonadati</taxon>
        <taxon>Pseudomonadota</taxon>
        <taxon>Alphaproteobacteria</taxon>
        <taxon>Rhodobacterales</taxon>
        <taxon>Paracoccaceae</taxon>
        <taxon>Yoonia</taxon>
    </lineage>
</organism>
<dbReference type="AlphaFoldDB" id="A0A2M8WM50"/>
<dbReference type="PRINTS" id="PR00778">
    <property type="entry name" value="HTHARSR"/>
</dbReference>
<protein>
    <submittedName>
        <fullName evidence="5">ArsR family transcriptional regulator</fullName>
    </submittedName>
</protein>
<dbReference type="InterPro" id="IPR001845">
    <property type="entry name" value="HTH_ArsR_DNA-bd_dom"/>
</dbReference>
<dbReference type="RefSeq" id="WP_100366868.1">
    <property type="nucleotide sequence ID" value="NZ_PGTY01000001.1"/>
</dbReference>
<evidence type="ECO:0000313" key="6">
    <source>
        <dbReference type="Proteomes" id="UP000228531"/>
    </source>
</evidence>
<reference evidence="5 6" key="1">
    <citation type="submission" date="2017-11" db="EMBL/GenBank/DDBJ databases">
        <title>Genomic Encyclopedia of Archaeal and Bacterial Type Strains, Phase II (KMG-II): From Individual Species to Whole Genera.</title>
        <authorList>
            <person name="Goeker M."/>
        </authorList>
    </citation>
    <scope>NUCLEOTIDE SEQUENCE [LARGE SCALE GENOMIC DNA]</scope>
    <source>
        <strain evidence="5 6">DSM 29128</strain>
    </source>
</reference>
<dbReference type="InterPro" id="IPR051011">
    <property type="entry name" value="Metal_resp_trans_reg"/>
</dbReference>
<dbReference type="CDD" id="cd00090">
    <property type="entry name" value="HTH_ARSR"/>
    <property type="match status" value="1"/>
</dbReference>
<gene>
    <name evidence="5" type="ORF">BC777_0840</name>
</gene>
<dbReference type="InterPro" id="IPR011991">
    <property type="entry name" value="ArsR-like_HTH"/>
</dbReference>
<proteinExistence type="predicted"/>
<dbReference type="GO" id="GO:0003677">
    <property type="term" value="F:DNA binding"/>
    <property type="evidence" value="ECO:0007669"/>
    <property type="project" value="UniProtKB-KW"/>
</dbReference>
<evidence type="ECO:0000313" key="5">
    <source>
        <dbReference type="EMBL" id="PJI91999.1"/>
    </source>
</evidence>
<dbReference type="PANTHER" id="PTHR43132:SF2">
    <property type="entry name" value="ARSENICAL RESISTANCE OPERON REPRESSOR ARSR-RELATED"/>
    <property type="match status" value="1"/>
</dbReference>
<dbReference type="InterPro" id="IPR036388">
    <property type="entry name" value="WH-like_DNA-bd_sf"/>
</dbReference>
<keyword evidence="1" id="KW-0805">Transcription regulation</keyword>
<dbReference type="EMBL" id="PGTY01000001">
    <property type="protein sequence ID" value="PJI91999.1"/>
    <property type="molecule type" value="Genomic_DNA"/>
</dbReference>
<evidence type="ECO:0000256" key="2">
    <source>
        <dbReference type="ARBA" id="ARBA00023125"/>
    </source>
</evidence>
<evidence type="ECO:0000256" key="3">
    <source>
        <dbReference type="ARBA" id="ARBA00023163"/>
    </source>
</evidence>
<dbReference type="InterPro" id="IPR036390">
    <property type="entry name" value="WH_DNA-bd_sf"/>
</dbReference>
<dbReference type="Proteomes" id="UP000228531">
    <property type="component" value="Unassembled WGS sequence"/>
</dbReference>